<gene>
    <name evidence="1" type="ORF">L2E82_28118</name>
</gene>
<sequence length="179" mass="21057">MPLTAEKAEKLGLVNHVVQSSELLKKVCEVAEAIMKNNRDLVLRYKVVINDAGKYHLWELGISKSKKYSSTETRKRNCQLKNVGNARNAKEGHFDKLQKEEHMRVEQSYSMVDPKKRDEKLQEIKEFEEEGEKLMKLHEEKKAEMKSRHWKDEIDLEEGFNTELTQFMDKYTLKDKVQG</sequence>
<reference evidence="2" key="1">
    <citation type="journal article" date="2022" name="Mol. Ecol. Resour.">
        <title>The genomes of chicory, endive, great burdock and yacon provide insights into Asteraceae palaeo-polyploidization history and plant inulin production.</title>
        <authorList>
            <person name="Fan W."/>
            <person name="Wang S."/>
            <person name="Wang H."/>
            <person name="Wang A."/>
            <person name="Jiang F."/>
            <person name="Liu H."/>
            <person name="Zhao H."/>
            <person name="Xu D."/>
            <person name="Zhang Y."/>
        </authorList>
    </citation>
    <scope>NUCLEOTIDE SEQUENCE [LARGE SCALE GENOMIC DNA]</scope>
    <source>
        <strain evidence="2">cv. Punajuju</strain>
    </source>
</reference>
<evidence type="ECO:0000313" key="2">
    <source>
        <dbReference type="Proteomes" id="UP001055811"/>
    </source>
</evidence>
<reference evidence="1 2" key="2">
    <citation type="journal article" date="2022" name="Mol. Ecol. Resour.">
        <title>The genomes of chicory, endive, great burdock and yacon provide insights into Asteraceae paleo-polyploidization history and plant inulin production.</title>
        <authorList>
            <person name="Fan W."/>
            <person name="Wang S."/>
            <person name="Wang H."/>
            <person name="Wang A."/>
            <person name="Jiang F."/>
            <person name="Liu H."/>
            <person name="Zhao H."/>
            <person name="Xu D."/>
            <person name="Zhang Y."/>
        </authorList>
    </citation>
    <scope>NUCLEOTIDE SEQUENCE [LARGE SCALE GENOMIC DNA]</scope>
    <source>
        <strain evidence="2">cv. Punajuju</strain>
        <tissue evidence="1">Leaves</tissue>
    </source>
</reference>
<name>A0ACB9CV15_CICIN</name>
<organism evidence="1 2">
    <name type="scientific">Cichorium intybus</name>
    <name type="common">Chicory</name>
    <dbReference type="NCBI Taxonomy" id="13427"/>
    <lineage>
        <taxon>Eukaryota</taxon>
        <taxon>Viridiplantae</taxon>
        <taxon>Streptophyta</taxon>
        <taxon>Embryophyta</taxon>
        <taxon>Tracheophyta</taxon>
        <taxon>Spermatophyta</taxon>
        <taxon>Magnoliopsida</taxon>
        <taxon>eudicotyledons</taxon>
        <taxon>Gunneridae</taxon>
        <taxon>Pentapetalae</taxon>
        <taxon>asterids</taxon>
        <taxon>campanulids</taxon>
        <taxon>Asterales</taxon>
        <taxon>Asteraceae</taxon>
        <taxon>Cichorioideae</taxon>
        <taxon>Cichorieae</taxon>
        <taxon>Cichoriinae</taxon>
        <taxon>Cichorium</taxon>
    </lineage>
</organism>
<proteinExistence type="predicted"/>
<keyword evidence="2" id="KW-1185">Reference proteome</keyword>
<evidence type="ECO:0000313" key="1">
    <source>
        <dbReference type="EMBL" id="KAI3738100.1"/>
    </source>
</evidence>
<comment type="caution">
    <text evidence="1">The sequence shown here is derived from an EMBL/GenBank/DDBJ whole genome shotgun (WGS) entry which is preliminary data.</text>
</comment>
<dbReference type="EMBL" id="CM042013">
    <property type="protein sequence ID" value="KAI3738100.1"/>
    <property type="molecule type" value="Genomic_DNA"/>
</dbReference>
<dbReference type="Proteomes" id="UP001055811">
    <property type="component" value="Linkage Group LG05"/>
</dbReference>
<accession>A0ACB9CV15</accession>
<protein>
    <submittedName>
        <fullName evidence="1">Uncharacterized protein</fullName>
    </submittedName>
</protein>